<dbReference type="EMBL" id="JAAVUN010000039">
    <property type="protein sequence ID" value="NKE10698.1"/>
    <property type="molecule type" value="Genomic_DNA"/>
</dbReference>
<dbReference type="SUPFAM" id="SSF47203">
    <property type="entry name" value="Acyl-CoA dehydrogenase C-terminal domain-like"/>
    <property type="match status" value="1"/>
</dbReference>
<keyword evidence="4 5" id="KW-0274">FAD</keyword>
<dbReference type="Gene3D" id="1.20.140.10">
    <property type="entry name" value="Butyryl-CoA Dehydrogenase, subunit A, domain 3"/>
    <property type="match status" value="1"/>
</dbReference>
<dbReference type="Gene3D" id="2.40.110.10">
    <property type="entry name" value="Butyryl-CoA Dehydrogenase, subunit A, domain 2"/>
    <property type="match status" value="1"/>
</dbReference>
<dbReference type="InterPro" id="IPR009100">
    <property type="entry name" value="AcylCoA_DH/oxidase_NM_dom_sf"/>
</dbReference>
<evidence type="ECO:0000313" key="10">
    <source>
        <dbReference type="Proteomes" id="UP000521379"/>
    </source>
</evidence>
<keyword evidence="10" id="KW-1185">Reference proteome</keyword>
<comment type="similarity">
    <text evidence="2 5">Belongs to the acyl-CoA dehydrogenase family.</text>
</comment>
<evidence type="ECO:0000259" key="6">
    <source>
        <dbReference type="Pfam" id="PF00441"/>
    </source>
</evidence>
<feature type="domain" description="Acyl-CoA oxidase/dehydrogenase middle" evidence="7">
    <location>
        <begin position="113"/>
        <end position="215"/>
    </location>
</feature>
<dbReference type="InterPro" id="IPR006091">
    <property type="entry name" value="Acyl-CoA_Oxase/DH_mid-dom"/>
</dbReference>
<evidence type="ECO:0000256" key="5">
    <source>
        <dbReference type="RuleBase" id="RU362125"/>
    </source>
</evidence>
<evidence type="ECO:0000256" key="3">
    <source>
        <dbReference type="ARBA" id="ARBA00022630"/>
    </source>
</evidence>
<proteinExistence type="inferred from homology"/>
<dbReference type="Proteomes" id="UP000521379">
    <property type="component" value="Unassembled WGS sequence"/>
</dbReference>
<keyword evidence="3 5" id="KW-0285">Flavoprotein</keyword>
<dbReference type="GO" id="GO:0003995">
    <property type="term" value="F:acyl-CoA dehydrogenase activity"/>
    <property type="evidence" value="ECO:0007669"/>
    <property type="project" value="TreeGrafter"/>
</dbReference>
<accession>A0A846TNB1</accession>
<dbReference type="PIRSF" id="PIRSF016578">
    <property type="entry name" value="HsaA"/>
    <property type="match status" value="1"/>
</dbReference>
<dbReference type="Pfam" id="PF02770">
    <property type="entry name" value="Acyl-CoA_dh_M"/>
    <property type="match status" value="1"/>
</dbReference>
<dbReference type="InterPro" id="IPR009075">
    <property type="entry name" value="AcylCo_DH/oxidase_C"/>
</dbReference>
<comment type="caution">
    <text evidence="9">The sequence shown here is derived from an EMBL/GenBank/DDBJ whole genome shotgun (WGS) entry which is preliminary data.</text>
</comment>
<dbReference type="PANTHER" id="PTHR43884">
    <property type="entry name" value="ACYL-COA DEHYDROGENASE"/>
    <property type="match status" value="1"/>
</dbReference>
<dbReference type="AlphaFoldDB" id="A0A846TNB1"/>
<organism evidence="9 10">
    <name type="scientific">Kocuria subflava</name>
    <dbReference type="NCBI Taxonomy" id="1736139"/>
    <lineage>
        <taxon>Bacteria</taxon>
        <taxon>Bacillati</taxon>
        <taxon>Actinomycetota</taxon>
        <taxon>Actinomycetes</taxon>
        <taxon>Micrococcales</taxon>
        <taxon>Micrococcaceae</taxon>
        <taxon>Kocuria</taxon>
    </lineage>
</organism>
<evidence type="ECO:0000256" key="2">
    <source>
        <dbReference type="ARBA" id="ARBA00009347"/>
    </source>
</evidence>
<dbReference type="Gene3D" id="1.10.540.10">
    <property type="entry name" value="Acyl-CoA dehydrogenase/oxidase, N-terminal domain"/>
    <property type="match status" value="1"/>
</dbReference>
<dbReference type="RefSeq" id="WP_119933739.1">
    <property type="nucleotide sequence ID" value="NZ_JAAVUN010000039.1"/>
</dbReference>
<dbReference type="InterPro" id="IPR037069">
    <property type="entry name" value="AcylCoA_DH/ox_N_sf"/>
</dbReference>
<feature type="domain" description="Acyl-CoA dehydrogenase/oxidase C-terminal" evidence="6">
    <location>
        <begin position="229"/>
        <end position="376"/>
    </location>
</feature>
<evidence type="ECO:0000259" key="8">
    <source>
        <dbReference type="Pfam" id="PF02771"/>
    </source>
</evidence>
<dbReference type="PANTHER" id="PTHR43884:SF12">
    <property type="entry name" value="ISOVALERYL-COA DEHYDROGENASE, MITOCHONDRIAL-RELATED"/>
    <property type="match status" value="1"/>
</dbReference>
<dbReference type="InterPro" id="IPR013786">
    <property type="entry name" value="AcylCoA_DH/ox_N"/>
</dbReference>
<reference evidence="9 10" key="1">
    <citation type="submission" date="2020-02" db="EMBL/GenBank/DDBJ databases">
        <authorList>
            <person name="Sun Q."/>
        </authorList>
    </citation>
    <scope>NUCLEOTIDE SEQUENCE [LARGE SCALE GENOMIC DNA]</scope>
    <source>
        <strain evidence="9 10">YIM 13062</strain>
    </source>
</reference>
<keyword evidence="5" id="KW-0560">Oxidoreductase</keyword>
<dbReference type="InterPro" id="IPR046373">
    <property type="entry name" value="Acyl-CoA_Oxase/DH_mid-dom_sf"/>
</dbReference>
<sequence length="390" mass="42118">MRNEVRAFAQDVVRPRVTQNDADAADVLDWEIVQAGHDLGLTRLVVPKAFGGLGYGIKAAAIALEELGAVDAGTALIFGATLLGQAPLLLSGDEQLQGRYLSRFASDKAVLACNAITEEQAGCDLLIPENTQFAESEVTARPDGDDYVISGRKRFITNGAVADFGSVYANISGMAPDQGYTCFVVPFEENVEVVKVADKMGYRACLGTEIYFHDVRVPATNIIGQVGLGVEINIQQMNMARSTVAALSTGVARGAFDLAVKFAGDRRQGGKQLWEHQFTARKIAEMTAKIESARLLYLRGADVADNQIPVPALEPAVAKMHADQISIEVAETAMSIMGARGYLREYGAEKYMREALGARIYEGTPEVLALAITQSVMNPDEDFEEDGDEW</sequence>
<dbReference type="InterPro" id="IPR036250">
    <property type="entry name" value="AcylCo_DH-like_C"/>
</dbReference>
<dbReference type="GO" id="GO:0050660">
    <property type="term" value="F:flavin adenine dinucleotide binding"/>
    <property type="evidence" value="ECO:0007669"/>
    <property type="project" value="InterPro"/>
</dbReference>
<evidence type="ECO:0000256" key="4">
    <source>
        <dbReference type="ARBA" id="ARBA00022827"/>
    </source>
</evidence>
<feature type="domain" description="Acyl-CoA dehydrogenase/oxidase N-terminal" evidence="8">
    <location>
        <begin position="1"/>
        <end position="106"/>
    </location>
</feature>
<evidence type="ECO:0000256" key="1">
    <source>
        <dbReference type="ARBA" id="ARBA00001974"/>
    </source>
</evidence>
<dbReference type="Pfam" id="PF00441">
    <property type="entry name" value="Acyl-CoA_dh_1"/>
    <property type="match status" value="1"/>
</dbReference>
<gene>
    <name evidence="9" type="ORF">GTW58_12330</name>
</gene>
<comment type="cofactor">
    <cofactor evidence="1 5">
        <name>FAD</name>
        <dbReference type="ChEBI" id="CHEBI:57692"/>
    </cofactor>
</comment>
<dbReference type="Pfam" id="PF02771">
    <property type="entry name" value="Acyl-CoA_dh_N"/>
    <property type="match status" value="1"/>
</dbReference>
<evidence type="ECO:0000259" key="7">
    <source>
        <dbReference type="Pfam" id="PF02770"/>
    </source>
</evidence>
<evidence type="ECO:0000313" key="9">
    <source>
        <dbReference type="EMBL" id="NKE10698.1"/>
    </source>
</evidence>
<protein>
    <submittedName>
        <fullName evidence="9">Acyl-CoA dehydrogenase</fullName>
    </submittedName>
</protein>
<name>A0A846TNB1_9MICC</name>
<dbReference type="SUPFAM" id="SSF56645">
    <property type="entry name" value="Acyl-CoA dehydrogenase NM domain-like"/>
    <property type="match status" value="1"/>
</dbReference>